<reference evidence="1 2" key="1">
    <citation type="submission" date="2021-06" db="EMBL/GenBank/DDBJ databases">
        <title>Genome sequence of Babesia caballi.</title>
        <authorList>
            <person name="Yamagishi J."/>
            <person name="Kidaka T."/>
            <person name="Ochi A."/>
        </authorList>
    </citation>
    <scope>NUCLEOTIDE SEQUENCE [LARGE SCALE GENOMIC DNA]</scope>
    <source>
        <strain evidence="1">USDA-D6B2</strain>
    </source>
</reference>
<dbReference type="GeneID" id="94194651"/>
<accession>A0AAV4LTV5</accession>
<evidence type="ECO:0000313" key="1">
    <source>
        <dbReference type="EMBL" id="GIX63170.1"/>
    </source>
</evidence>
<organism evidence="1 2">
    <name type="scientific">Babesia caballi</name>
    <dbReference type="NCBI Taxonomy" id="5871"/>
    <lineage>
        <taxon>Eukaryota</taxon>
        <taxon>Sar</taxon>
        <taxon>Alveolata</taxon>
        <taxon>Apicomplexa</taxon>
        <taxon>Aconoidasida</taxon>
        <taxon>Piroplasmida</taxon>
        <taxon>Babesiidae</taxon>
        <taxon>Babesia</taxon>
    </lineage>
</organism>
<dbReference type="AlphaFoldDB" id="A0AAV4LTV5"/>
<gene>
    <name evidence="1" type="ORF">BcabD6B2_26050</name>
</gene>
<name>A0AAV4LTV5_BABCB</name>
<comment type="caution">
    <text evidence="1">The sequence shown here is derived from an EMBL/GenBank/DDBJ whole genome shotgun (WGS) entry which is preliminary data.</text>
</comment>
<keyword evidence="2" id="KW-1185">Reference proteome</keyword>
<evidence type="ECO:0000313" key="2">
    <source>
        <dbReference type="Proteomes" id="UP001497744"/>
    </source>
</evidence>
<proteinExistence type="predicted"/>
<dbReference type="Proteomes" id="UP001497744">
    <property type="component" value="Unassembled WGS sequence"/>
</dbReference>
<sequence length="190" mass="19992">MVNQNRLRADERDRAPAAIYVDGEIAFLGVADLDVPQNDAVAVENVKVRVGSVQSHQLAVLQVGPTADFSVQHGLGVTAVHRGVGVDEELGLVVHVRLEGPIGVKVLEGSELGSTGDAGPKSSHHIFHRVGDLVQDGVHLMHGGDANLAAGPVGVHHHAQGRVRGQAHYALKDDRVGQGVVPAHLNVLQH</sequence>
<dbReference type="RefSeq" id="XP_067715239.1">
    <property type="nucleotide sequence ID" value="XM_067859138.1"/>
</dbReference>
<dbReference type="EMBL" id="BPLF01000002">
    <property type="protein sequence ID" value="GIX63170.1"/>
    <property type="molecule type" value="Genomic_DNA"/>
</dbReference>
<protein>
    <submittedName>
        <fullName evidence="1">Aldose 1-epimerase family protein</fullName>
    </submittedName>
</protein>